<keyword evidence="2" id="KW-1185">Reference proteome</keyword>
<proteinExistence type="predicted"/>
<reference evidence="2" key="1">
    <citation type="submission" date="2014-09" db="EMBL/GenBank/DDBJ databases">
        <authorList>
            <person name="Sharma Rahul"/>
            <person name="Thines Marco"/>
        </authorList>
    </citation>
    <scope>NUCLEOTIDE SEQUENCE [LARGE SCALE GENOMIC DNA]</scope>
</reference>
<dbReference type="Proteomes" id="UP000054928">
    <property type="component" value="Unassembled WGS sequence"/>
</dbReference>
<evidence type="ECO:0000313" key="1">
    <source>
        <dbReference type="EMBL" id="CEG36961.1"/>
    </source>
</evidence>
<dbReference type="GeneID" id="36399265"/>
<dbReference type="RefSeq" id="XP_024573330.1">
    <property type="nucleotide sequence ID" value="XM_024722232.1"/>
</dbReference>
<sequence length="99" mass="11059">MRSDLEVVLTDLSHYYKRKGGGATVADINMDDLQVSPPRLELVGLLSVDMTCFSISIFGVNKQVLGHVDQHALDQGININTMMSEYGLRIKCSIFIDWI</sequence>
<dbReference type="AlphaFoldDB" id="A0A0P1A8F2"/>
<evidence type="ECO:0000313" key="2">
    <source>
        <dbReference type="Proteomes" id="UP000054928"/>
    </source>
</evidence>
<accession>A0A0P1A8F2</accession>
<name>A0A0P1A8F2_PLAHL</name>
<protein>
    <submittedName>
        <fullName evidence="1">Uncharacterized protein</fullName>
    </submittedName>
</protein>
<dbReference type="EMBL" id="CCYD01000252">
    <property type="protein sequence ID" value="CEG36961.1"/>
    <property type="molecule type" value="Genomic_DNA"/>
</dbReference>
<organism evidence="1 2">
    <name type="scientific">Plasmopara halstedii</name>
    <name type="common">Downy mildew of sunflower</name>
    <dbReference type="NCBI Taxonomy" id="4781"/>
    <lineage>
        <taxon>Eukaryota</taxon>
        <taxon>Sar</taxon>
        <taxon>Stramenopiles</taxon>
        <taxon>Oomycota</taxon>
        <taxon>Peronosporomycetes</taxon>
        <taxon>Peronosporales</taxon>
        <taxon>Peronosporaceae</taxon>
        <taxon>Plasmopara</taxon>
    </lineage>
</organism>